<dbReference type="Gene3D" id="2.70.40.10">
    <property type="match status" value="1"/>
</dbReference>
<evidence type="ECO:0000313" key="3">
    <source>
        <dbReference type="Proteomes" id="UP000594030"/>
    </source>
</evidence>
<protein>
    <submittedName>
        <fullName evidence="2">dUTP diphosphatase</fullName>
    </submittedName>
</protein>
<proteinExistence type="predicted"/>
<dbReference type="RefSeq" id="YP_010111156.1">
    <property type="nucleotide sequence ID" value="NC_055878.1"/>
</dbReference>
<sequence length="177" mass="19957">MFINVNKMKLVINYRSILPEIKPVITDKGEWFDLMAAENVEFAAPHNAYNTRITEYDAKKVSLGIAMSLPKGIEAVILPRSSLYEKKGVTLVNSQGVIDSSYGGDNDIWSAYLKADRASNILCGERIVQFRLQPSQRASIWTKIKWLFISKIEFQKVEYLKNPDRGGYGASGGYKEV</sequence>
<reference evidence="2 3" key="1">
    <citation type="submission" date="2020-07" db="EMBL/GenBank/DDBJ databases">
        <title>Taxonomic proposal: Crassvirales, a new order of highly abundant and diverse bacterial viruses.</title>
        <authorList>
            <person name="Shkoporov A.N."/>
            <person name="Stockdale S.R."/>
            <person name="Guerin E."/>
            <person name="Ross R.P."/>
            <person name="Hill C."/>
        </authorList>
    </citation>
    <scope>NUCLEOTIDE SEQUENCE [LARGE SCALE GENOMIC DNA]</scope>
</reference>
<accession>A0A7M1RXB9</accession>
<dbReference type="KEGG" id="vg:65129490"/>
<organism evidence="2 3">
    <name type="scientific">uncultured phage cr108_1</name>
    <dbReference type="NCBI Taxonomy" id="2772069"/>
    <lineage>
        <taxon>Viruses</taxon>
        <taxon>Duplodnaviria</taxon>
        <taxon>Heunggongvirae</taxon>
        <taxon>Uroviricota</taxon>
        <taxon>Caudoviricetes</taxon>
        <taxon>Crassvirales</taxon>
        <taxon>Steigviridae</taxon>
        <taxon>Asinivirinae</taxon>
        <taxon>Pipoluvirus</taxon>
        <taxon>Pipoluvirus rarus</taxon>
    </lineage>
</organism>
<keyword evidence="3" id="KW-1185">Reference proteome</keyword>
<dbReference type="SUPFAM" id="SSF51283">
    <property type="entry name" value="dUTPase-like"/>
    <property type="match status" value="1"/>
</dbReference>
<dbReference type="GeneID" id="65129490"/>
<name>A0A7M1RXB9_9CAUD</name>
<evidence type="ECO:0000259" key="1">
    <source>
        <dbReference type="Pfam" id="PF00692"/>
    </source>
</evidence>
<dbReference type="Proteomes" id="UP000594030">
    <property type="component" value="Segment"/>
</dbReference>
<dbReference type="InterPro" id="IPR029054">
    <property type="entry name" value="dUTPase-like"/>
</dbReference>
<dbReference type="EMBL" id="MT774385">
    <property type="protein sequence ID" value="QOR58998.1"/>
    <property type="molecule type" value="Genomic_DNA"/>
</dbReference>
<dbReference type="Pfam" id="PF00692">
    <property type="entry name" value="dUTPase"/>
    <property type="match status" value="1"/>
</dbReference>
<evidence type="ECO:0000313" key="2">
    <source>
        <dbReference type="EMBL" id="QOR58998.1"/>
    </source>
</evidence>
<feature type="domain" description="dUTPase-like" evidence="1">
    <location>
        <begin position="49"/>
        <end position="134"/>
    </location>
</feature>
<dbReference type="InterPro" id="IPR036157">
    <property type="entry name" value="dUTPase-like_sf"/>
</dbReference>